<sequence>MNVDIRAFLWHDSAQCAPVHRVQRTSRFWRCADRALILGSRWSAVRIGGPRLLNFTLRQIEYFRAVALQGSISAAAEKERVSRSALAAAVSDLETALGCQLLTRQKAKGVVLTPFGAQLLEMSGDVIDRAERIATSLQGRDLAGRLGIGCFTSLGPTVVPALFDFFRKRHPDVTLQLHTGHADRLVELLRTGEIELAVGYGLSYASGIETEELYMDRMHVILPHGHRLASRPRVRAADLRDETLVLLDASPSPENVRSYFAGQGFLPKPAFRFQDYEVVRSLVARGIGYSIVIQRPASEHSYEGLGVVARPLDPVPFPTPVSCAWHAGRALTPLARGARSALRLLAKPPHESSLYQDGES</sequence>
<keyword evidence="3" id="KW-0238">DNA-binding</keyword>
<evidence type="ECO:0000256" key="2">
    <source>
        <dbReference type="ARBA" id="ARBA00023015"/>
    </source>
</evidence>
<dbReference type="PANTHER" id="PTHR30346">
    <property type="entry name" value="TRANSCRIPTIONAL DUAL REGULATOR HCAR-RELATED"/>
    <property type="match status" value="1"/>
</dbReference>
<keyword evidence="7" id="KW-1185">Reference proteome</keyword>
<dbReference type="AlphaFoldDB" id="A0A4P6KDE7"/>
<evidence type="ECO:0000256" key="3">
    <source>
        <dbReference type="ARBA" id="ARBA00023125"/>
    </source>
</evidence>
<dbReference type="Pfam" id="PF03466">
    <property type="entry name" value="LysR_substrate"/>
    <property type="match status" value="1"/>
</dbReference>
<dbReference type="InterPro" id="IPR036388">
    <property type="entry name" value="WH-like_DNA-bd_sf"/>
</dbReference>
<reference evidence="6 7" key="1">
    <citation type="submission" date="2019-02" db="EMBL/GenBank/DDBJ databases">
        <authorList>
            <person name="Sun L."/>
            <person name="Pan D."/>
            <person name="Wu X."/>
        </authorList>
    </citation>
    <scope>NUCLEOTIDE SEQUENCE [LARGE SCALE GENOMIC DNA]</scope>
    <source>
        <strain evidence="6 7">JW-1</strain>
    </source>
</reference>
<gene>
    <name evidence="6" type="ORF">EVS81_03915</name>
</gene>
<dbReference type="InterPro" id="IPR000847">
    <property type="entry name" value="LysR_HTH_N"/>
</dbReference>
<dbReference type="SUPFAM" id="SSF53850">
    <property type="entry name" value="Periplasmic binding protein-like II"/>
    <property type="match status" value="1"/>
</dbReference>
<evidence type="ECO:0000256" key="4">
    <source>
        <dbReference type="ARBA" id="ARBA00023163"/>
    </source>
</evidence>
<dbReference type="Gene3D" id="1.10.10.10">
    <property type="entry name" value="Winged helix-like DNA-binding domain superfamily/Winged helix DNA-binding domain"/>
    <property type="match status" value="1"/>
</dbReference>
<dbReference type="KEGG" id="ltr:EVS81_03915"/>
<name>A0A4P6KDE7_9MICO</name>
<dbReference type="SUPFAM" id="SSF46785">
    <property type="entry name" value="Winged helix' DNA-binding domain"/>
    <property type="match status" value="1"/>
</dbReference>
<evidence type="ECO:0000256" key="1">
    <source>
        <dbReference type="ARBA" id="ARBA00009437"/>
    </source>
</evidence>
<dbReference type="InterPro" id="IPR005119">
    <property type="entry name" value="LysR_subst-bd"/>
</dbReference>
<protein>
    <submittedName>
        <fullName evidence="6">LysR family transcriptional regulator</fullName>
    </submittedName>
</protein>
<dbReference type="Pfam" id="PF00126">
    <property type="entry name" value="HTH_1"/>
    <property type="match status" value="1"/>
</dbReference>
<dbReference type="PANTHER" id="PTHR30346:SF0">
    <property type="entry name" value="HCA OPERON TRANSCRIPTIONAL ACTIVATOR HCAR"/>
    <property type="match status" value="1"/>
</dbReference>
<dbReference type="GO" id="GO:0003677">
    <property type="term" value="F:DNA binding"/>
    <property type="evidence" value="ECO:0007669"/>
    <property type="project" value="UniProtKB-KW"/>
</dbReference>
<comment type="similarity">
    <text evidence="1">Belongs to the LysR transcriptional regulatory family.</text>
</comment>
<dbReference type="GO" id="GO:0032993">
    <property type="term" value="C:protein-DNA complex"/>
    <property type="evidence" value="ECO:0007669"/>
    <property type="project" value="TreeGrafter"/>
</dbReference>
<keyword evidence="4" id="KW-0804">Transcription</keyword>
<dbReference type="Proteomes" id="UP000289260">
    <property type="component" value="Chromosome"/>
</dbReference>
<dbReference type="GO" id="GO:0003700">
    <property type="term" value="F:DNA-binding transcription factor activity"/>
    <property type="evidence" value="ECO:0007669"/>
    <property type="project" value="InterPro"/>
</dbReference>
<dbReference type="OrthoDB" id="3461141at2"/>
<evidence type="ECO:0000259" key="5">
    <source>
        <dbReference type="PROSITE" id="PS50931"/>
    </source>
</evidence>
<evidence type="ECO:0000313" key="7">
    <source>
        <dbReference type="Proteomes" id="UP000289260"/>
    </source>
</evidence>
<dbReference type="PROSITE" id="PS50931">
    <property type="entry name" value="HTH_LYSR"/>
    <property type="match status" value="1"/>
</dbReference>
<dbReference type="Gene3D" id="3.40.190.10">
    <property type="entry name" value="Periplasmic binding protein-like II"/>
    <property type="match status" value="2"/>
</dbReference>
<dbReference type="InterPro" id="IPR036390">
    <property type="entry name" value="WH_DNA-bd_sf"/>
</dbReference>
<proteinExistence type="inferred from homology"/>
<accession>A0A4P6KDE7</accession>
<evidence type="ECO:0000313" key="6">
    <source>
        <dbReference type="EMBL" id="QBE48080.1"/>
    </source>
</evidence>
<dbReference type="EMBL" id="CP035806">
    <property type="protein sequence ID" value="QBE48080.1"/>
    <property type="molecule type" value="Genomic_DNA"/>
</dbReference>
<feature type="domain" description="HTH lysR-type" evidence="5">
    <location>
        <begin position="55"/>
        <end position="113"/>
    </location>
</feature>
<organism evidence="6 7">
    <name type="scientific">Leucobacter triazinivorans</name>
    <dbReference type="NCBI Taxonomy" id="1784719"/>
    <lineage>
        <taxon>Bacteria</taxon>
        <taxon>Bacillati</taxon>
        <taxon>Actinomycetota</taxon>
        <taxon>Actinomycetes</taxon>
        <taxon>Micrococcales</taxon>
        <taxon>Microbacteriaceae</taxon>
        <taxon>Leucobacter</taxon>
    </lineage>
</organism>
<keyword evidence="2" id="KW-0805">Transcription regulation</keyword>